<evidence type="ECO:0000256" key="4">
    <source>
        <dbReference type="ARBA" id="ARBA00022741"/>
    </source>
</evidence>
<evidence type="ECO:0000256" key="6">
    <source>
        <dbReference type="ARBA" id="ARBA00022840"/>
    </source>
</evidence>
<evidence type="ECO:0000256" key="1">
    <source>
        <dbReference type="ARBA" id="ARBA00006234"/>
    </source>
</evidence>
<evidence type="ECO:0000256" key="9">
    <source>
        <dbReference type="RuleBase" id="RU000304"/>
    </source>
</evidence>
<keyword evidence="4 8" id="KW-0547">Nucleotide-binding</keyword>
<dbReference type="Gene3D" id="1.10.510.10">
    <property type="entry name" value="Transferase(Phosphotransferase) domain 1"/>
    <property type="match status" value="1"/>
</dbReference>
<evidence type="ECO:0000256" key="2">
    <source>
        <dbReference type="ARBA" id="ARBA00022527"/>
    </source>
</evidence>
<dbReference type="GO" id="GO:0007165">
    <property type="term" value="P:signal transduction"/>
    <property type="evidence" value="ECO:0007669"/>
    <property type="project" value="TreeGrafter"/>
</dbReference>
<comment type="similarity">
    <text evidence="1">Belongs to the protein kinase superfamily. CAMK Ser/Thr protein kinase family. SNF1 subfamily.</text>
</comment>
<dbReference type="InterPro" id="IPR000719">
    <property type="entry name" value="Prot_kinase_dom"/>
</dbReference>
<evidence type="ECO:0000313" key="11">
    <source>
        <dbReference type="EMBL" id="KAF5183853.1"/>
    </source>
</evidence>
<dbReference type="Pfam" id="PF00069">
    <property type="entry name" value="Pkinase"/>
    <property type="match status" value="1"/>
</dbReference>
<dbReference type="PANTHER" id="PTHR43895:SF123">
    <property type="entry name" value="NON-SPECIFIC SERINE_THREONINE PROTEIN KINASE"/>
    <property type="match status" value="1"/>
</dbReference>
<dbReference type="PROSITE" id="PS00108">
    <property type="entry name" value="PROTEIN_KINASE_ST"/>
    <property type="match status" value="1"/>
</dbReference>
<dbReference type="SUPFAM" id="SSF56112">
    <property type="entry name" value="Protein kinase-like (PK-like)"/>
    <property type="match status" value="1"/>
</dbReference>
<dbReference type="GO" id="GO:0005524">
    <property type="term" value="F:ATP binding"/>
    <property type="evidence" value="ECO:0007669"/>
    <property type="project" value="UniProtKB-UniRule"/>
</dbReference>
<feature type="binding site" evidence="8">
    <location>
        <position position="39"/>
    </location>
    <ligand>
        <name>ATP</name>
        <dbReference type="ChEBI" id="CHEBI:30616"/>
    </ligand>
</feature>
<sequence length="301" mass="34083">MGVSTSIGKYQLCTTIGEGTFAKVKLAINTETYQKVAIKIIDKQMIMENNLMEQVKREIRTMKLLRHPNIVDIHEVIGTKTKIYIVMEYVPGGRLLDKLAYLKRLSEEEARQYFQQLIEAVDYCHCRNVYHRDLKPENLLVDGRGNLKVSDFGLSAMRKPGDLLYTSCGSPSYIAPEIIALERYDGAAADVWSCGIILFELLAGYLPFSDCNLWNLYKKGKATEVEKSRCPNFINAFQLIAMSYDLDLSGSCPVLPKLIKSAERKFTVGRRERETSIVKDSLVTHPPNNQARLASLSDYHS</sequence>
<dbReference type="GO" id="GO:0004674">
    <property type="term" value="F:protein serine/threonine kinase activity"/>
    <property type="evidence" value="ECO:0007669"/>
    <property type="project" value="UniProtKB-KW"/>
</dbReference>
<dbReference type="PANTHER" id="PTHR43895">
    <property type="entry name" value="CALCIUM/CALMODULIN-DEPENDENT PROTEIN KINASE KINASE-RELATED"/>
    <property type="match status" value="1"/>
</dbReference>
<dbReference type="PROSITE" id="PS50011">
    <property type="entry name" value="PROTEIN_KINASE_DOM"/>
    <property type="match status" value="1"/>
</dbReference>
<dbReference type="FunFam" id="1.10.510.10:FF:000571">
    <property type="entry name" value="Maternal embryonic leucine zipper kinase"/>
    <property type="match status" value="1"/>
</dbReference>
<keyword evidence="3" id="KW-0808">Transferase</keyword>
<dbReference type="EMBL" id="JABWDY010032872">
    <property type="protein sequence ID" value="KAF5183853.1"/>
    <property type="molecule type" value="Genomic_DNA"/>
</dbReference>
<evidence type="ECO:0000313" key="12">
    <source>
        <dbReference type="Proteomes" id="UP000554482"/>
    </source>
</evidence>
<evidence type="ECO:0000256" key="7">
    <source>
        <dbReference type="ARBA" id="ARBA00058225"/>
    </source>
</evidence>
<dbReference type="InterPro" id="IPR008271">
    <property type="entry name" value="Ser/Thr_kinase_AS"/>
</dbReference>
<evidence type="ECO:0000259" key="10">
    <source>
        <dbReference type="PROSITE" id="PS50011"/>
    </source>
</evidence>
<evidence type="ECO:0000256" key="5">
    <source>
        <dbReference type="ARBA" id="ARBA00022777"/>
    </source>
</evidence>
<dbReference type="SMART" id="SM00220">
    <property type="entry name" value="S_TKc"/>
    <property type="match status" value="1"/>
</dbReference>
<keyword evidence="12" id="KW-1185">Reference proteome</keyword>
<keyword evidence="2 9" id="KW-0723">Serine/threonine-protein kinase</keyword>
<keyword evidence="5 11" id="KW-0418">Kinase</keyword>
<proteinExistence type="inferred from homology"/>
<dbReference type="OrthoDB" id="193931at2759"/>
<name>A0A7J6VG24_THATH</name>
<accession>A0A7J6VG24</accession>
<gene>
    <name evidence="11" type="ORF">FRX31_026560</name>
</gene>
<dbReference type="Proteomes" id="UP000554482">
    <property type="component" value="Unassembled WGS sequence"/>
</dbReference>
<comment type="caution">
    <text evidence="11">The sequence shown here is derived from an EMBL/GenBank/DDBJ whole genome shotgun (WGS) entry which is preliminary data.</text>
</comment>
<dbReference type="FunFam" id="3.30.200.20:FF:000096">
    <property type="entry name" value="Non-specific serine/threonine protein kinase"/>
    <property type="match status" value="1"/>
</dbReference>
<dbReference type="AlphaFoldDB" id="A0A7J6VG24"/>
<organism evidence="11 12">
    <name type="scientific">Thalictrum thalictroides</name>
    <name type="common">Rue-anemone</name>
    <name type="synonym">Anemone thalictroides</name>
    <dbReference type="NCBI Taxonomy" id="46969"/>
    <lineage>
        <taxon>Eukaryota</taxon>
        <taxon>Viridiplantae</taxon>
        <taxon>Streptophyta</taxon>
        <taxon>Embryophyta</taxon>
        <taxon>Tracheophyta</taxon>
        <taxon>Spermatophyta</taxon>
        <taxon>Magnoliopsida</taxon>
        <taxon>Ranunculales</taxon>
        <taxon>Ranunculaceae</taxon>
        <taxon>Thalictroideae</taxon>
        <taxon>Thalictrum</taxon>
    </lineage>
</organism>
<evidence type="ECO:0000256" key="3">
    <source>
        <dbReference type="ARBA" id="ARBA00022679"/>
    </source>
</evidence>
<dbReference type="InterPro" id="IPR017441">
    <property type="entry name" value="Protein_kinase_ATP_BS"/>
</dbReference>
<dbReference type="PROSITE" id="PS00107">
    <property type="entry name" value="PROTEIN_KINASE_ATP"/>
    <property type="match status" value="1"/>
</dbReference>
<keyword evidence="6 8" id="KW-0067">ATP-binding</keyword>
<dbReference type="InterPro" id="IPR011009">
    <property type="entry name" value="Kinase-like_dom_sf"/>
</dbReference>
<evidence type="ECO:0000256" key="8">
    <source>
        <dbReference type="PROSITE-ProRule" id="PRU10141"/>
    </source>
</evidence>
<comment type="function">
    <text evidence="7">CIPK serine-threonine protein kinases interact with CBL proteins. Binding of a CBL protein to the regulatory NAF domain of CIPK protein lead to the activation of the kinase in a calcium-dependent manner.</text>
</comment>
<reference evidence="11 12" key="1">
    <citation type="submission" date="2020-06" db="EMBL/GenBank/DDBJ databases">
        <title>Transcriptomic and genomic resources for Thalictrum thalictroides and T. hernandezii: Facilitating candidate gene discovery in an emerging model plant lineage.</title>
        <authorList>
            <person name="Arias T."/>
            <person name="Riano-Pachon D.M."/>
            <person name="Di Stilio V.S."/>
        </authorList>
    </citation>
    <scope>NUCLEOTIDE SEQUENCE [LARGE SCALE GENOMIC DNA]</scope>
    <source>
        <strain evidence="12">cv. WT478/WT964</strain>
        <tissue evidence="11">Leaves</tissue>
    </source>
</reference>
<protein>
    <submittedName>
        <fullName evidence="11">Cbl-interacting protein kinase</fullName>
    </submittedName>
</protein>
<feature type="domain" description="Protein kinase" evidence="10">
    <location>
        <begin position="10"/>
        <end position="301"/>
    </location>
</feature>